<name>A0A926DFY1_9FIRM</name>
<organism evidence="2 3">
    <name type="scientific">Guopingia tenuis</name>
    <dbReference type="NCBI Taxonomy" id="2763656"/>
    <lineage>
        <taxon>Bacteria</taxon>
        <taxon>Bacillati</taxon>
        <taxon>Bacillota</taxon>
        <taxon>Clostridia</taxon>
        <taxon>Christensenellales</taxon>
        <taxon>Christensenellaceae</taxon>
        <taxon>Guopingia</taxon>
    </lineage>
</organism>
<evidence type="ECO:0000313" key="2">
    <source>
        <dbReference type="EMBL" id="MBC8537436.1"/>
    </source>
</evidence>
<dbReference type="Proteomes" id="UP000617951">
    <property type="component" value="Unassembled WGS sequence"/>
</dbReference>
<gene>
    <name evidence="2" type="ORF">H8693_00625</name>
</gene>
<comment type="caution">
    <text evidence="2">The sequence shown here is derived from an EMBL/GenBank/DDBJ whole genome shotgun (WGS) entry which is preliminary data.</text>
</comment>
<keyword evidence="1" id="KW-0175">Coiled coil</keyword>
<dbReference type="AlphaFoldDB" id="A0A926DFY1"/>
<keyword evidence="3" id="KW-1185">Reference proteome</keyword>
<dbReference type="EMBL" id="JACRSS010000001">
    <property type="protein sequence ID" value="MBC8537436.1"/>
    <property type="molecule type" value="Genomic_DNA"/>
</dbReference>
<reference evidence="2" key="1">
    <citation type="submission" date="2020-08" db="EMBL/GenBank/DDBJ databases">
        <title>Genome public.</title>
        <authorList>
            <person name="Liu C."/>
            <person name="Sun Q."/>
        </authorList>
    </citation>
    <scope>NUCLEOTIDE SEQUENCE</scope>
    <source>
        <strain evidence="2">NSJ-63</strain>
    </source>
</reference>
<sequence>MIREIERLMDIVSKYRQAAAEYHDTRRQLEKQAVDGAIGSLQLKDSIKKLDTGMETRAKRDKEEYKAEYAKAIEAARKAISSPKFAADTGFRNVVETIKNSGGAFDTDPDVLRGMMSPYLEDYAARKILAATLDKFTALKSRYFNIHAANPLYALQSLAGREVLEFNNWASEGGRAFRGLLGQLQAVLDIAKGESSTMPSTSIVF</sequence>
<evidence type="ECO:0000256" key="1">
    <source>
        <dbReference type="SAM" id="Coils"/>
    </source>
</evidence>
<accession>A0A926DFY1</accession>
<dbReference type="RefSeq" id="WP_249279351.1">
    <property type="nucleotide sequence ID" value="NZ_JACRSS010000001.1"/>
</dbReference>
<proteinExistence type="predicted"/>
<evidence type="ECO:0000313" key="3">
    <source>
        <dbReference type="Proteomes" id="UP000617951"/>
    </source>
</evidence>
<protein>
    <submittedName>
        <fullName evidence="2">Uncharacterized protein</fullName>
    </submittedName>
</protein>
<feature type="coiled-coil region" evidence="1">
    <location>
        <begin position="12"/>
        <end position="75"/>
    </location>
</feature>